<keyword evidence="4" id="KW-0722">Serine protease inhibitor</keyword>
<evidence type="ECO:0000313" key="9">
    <source>
        <dbReference type="EMBL" id="CAJ0923953.1"/>
    </source>
</evidence>
<evidence type="ECO:0000256" key="5">
    <source>
        <dbReference type="ARBA" id="ARBA00023180"/>
    </source>
</evidence>
<dbReference type="EMBL" id="CAUEEQ010002893">
    <property type="protein sequence ID" value="CAJ0923953.1"/>
    <property type="molecule type" value="Genomic_DNA"/>
</dbReference>
<proteinExistence type="inferred from homology"/>
<dbReference type="PANTHER" id="PTHR11461">
    <property type="entry name" value="SERINE PROTEASE INHIBITOR, SERPIN"/>
    <property type="match status" value="1"/>
</dbReference>
<evidence type="ECO:0000256" key="6">
    <source>
        <dbReference type="RuleBase" id="RU000411"/>
    </source>
</evidence>
<feature type="signal peptide" evidence="7">
    <location>
        <begin position="1"/>
        <end position="20"/>
    </location>
</feature>
<keyword evidence="5" id="KW-0325">Glycoprotein</keyword>
<dbReference type="Pfam" id="PF00079">
    <property type="entry name" value="Serpin"/>
    <property type="match status" value="1"/>
</dbReference>
<dbReference type="InterPro" id="IPR023795">
    <property type="entry name" value="Serpin_CS"/>
</dbReference>
<evidence type="ECO:0000256" key="3">
    <source>
        <dbReference type="ARBA" id="ARBA00022729"/>
    </source>
</evidence>
<reference evidence="9" key="1">
    <citation type="submission" date="2023-07" db="EMBL/GenBank/DDBJ databases">
        <authorList>
            <person name="Stuckert A."/>
        </authorList>
    </citation>
    <scope>NUCLEOTIDE SEQUENCE</scope>
</reference>
<evidence type="ECO:0000256" key="2">
    <source>
        <dbReference type="ARBA" id="ARBA00022690"/>
    </source>
</evidence>
<dbReference type="Proteomes" id="UP001176940">
    <property type="component" value="Unassembled WGS sequence"/>
</dbReference>
<dbReference type="InterPro" id="IPR036186">
    <property type="entry name" value="Serpin_sf"/>
</dbReference>
<sequence length="413" mass="46296">MKLFMFLCFSQALICAFVCGHHGGPHDDDHDHDGQHNNEPEALHQVATGILKFSFKLYYQLVDAHPHDNLLISPLSIAKAFALLSLGAKSKTLSQIHEGIGFNKSSVSEEMIHKGFQKLLNIIKQPKSGLELDSTIALFIDSKLNILKKFLDDAQNFYQSEAISTDFHKVQEALEQINSYVEKKTNGKIKHLLDKLDPMTVMMITSTMYFKGSWEHAFNVDHTREEDFHVDENTVVKVPMMSRQGEYLVAYLPEIGCEIVEVPYKGNTSAVFILPEKGKFLEVEKALANLSEEEWIKAMKPREIILSIPKFSMSGELDLVKELEQLGMKELFSDHADLSGITGDSRLKLSKAVHKAVLQVDEEGTEAAAATAIGITKLSSSPHIKFDRPFLISIHNKDIANDIFSGRVMNPTK</sequence>
<feature type="domain" description="Serpin" evidence="8">
    <location>
        <begin position="55"/>
        <end position="411"/>
    </location>
</feature>
<dbReference type="Gene3D" id="2.30.39.10">
    <property type="entry name" value="Alpha-1-antitrypsin, domain 1"/>
    <property type="match status" value="1"/>
</dbReference>
<protein>
    <recommendedName>
        <fullName evidence="8">Serpin domain-containing protein</fullName>
    </recommendedName>
</protein>
<keyword evidence="10" id="KW-1185">Reference proteome</keyword>
<name>A0ABN9KTZ8_9NEOB</name>
<dbReference type="SUPFAM" id="SSF56574">
    <property type="entry name" value="Serpins"/>
    <property type="match status" value="1"/>
</dbReference>
<keyword evidence="3 7" id="KW-0732">Signal</keyword>
<dbReference type="InterPro" id="IPR042178">
    <property type="entry name" value="Serpin_sf_1"/>
</dbReference>
<feature type="chain" id="PRO_5046930218" description="Serpin domain-containing protein" evidence="7">
    <location>
        <begin position="21"/>
        <end position="413"/>
    </location>
</feature>
<dbReference type="PANTHER" id="PTHR11461:SF165">
    <property type="entry name" value="ALPHA-1-ANTITRYPSIN"/>
    <property type="match status" value="1"/>
</dbReference>
<dbReference type="Gene3D" id="2.10.310.10">
    <property type="entry name" value="Serpins superfamily"/>
    <property type="match status" value="1"/>
</dbReference>
<evidence type="ECO:0000256" key="7">
    <source>
        <dbReference type="SAM" id="SignalP"/>
    </source>
</evidence>
<dbReference type="InterPro" id="IPR023796">
    <property type="entry name" value="Serpin_dom"/>
</dbReference>
<comment type="similarity">
    <text evidence="1 6">Belongs to the serpin family.</text>
</comment>
<dbReference type="SMART" id="SM00093">
    <property type="entry name" value="SERPIN"/>
    <property type="match status" value="1"/>
</dbReference>
<organism evidence="9 10">
    <name type="scientific">Ranitomeya imitator</name>
    <name type="common">mimic poison frog</name>
    <dbReference type="NCBI Taxonomy" id="111125"/>
    <lineage>
        <taxon>Eukaryota</taxon>
        <taxon>Metazoa</taxon>
        <taxon>Chordata</taxon>
        <taxon>Craniata</taxon>
        <taxon>Vertebrata</taxon>
        <taxon>Euteleostomi</taxon>
        <taxon>Amphibia</taxon>
        <taxon>Batrachia</taxon>
        <taxon>Anura</taxon>
        <taxon>Neobatrachia</taxon>
        <taxon>Hyloidea</taxon>
        <taxon>Dendrobatidae</taxon>
        <taxon>Dendrobatinae</taxon>
        <taxon>Ranitomeya</taxon>
    </lineage>
</organism>
<evidence type="ECO:0000313" key="10">
    <source>
        <dbReference type="Proteomes" id="UP001176940"/>
    </source>
</evidence>
<accession>A0ABN9KTZ8</accession>
<comment type="caution">
    <text evidence="9">The sequence shown here is derived from an EMBL/GenBank/DDBJ whole genome shotgun (WGS) entry which is preliminary data.</text>
</comment>
<evidence type="ECO:0000256" key="4">
    <source>
        <dbReference type="ARBA" id="ARBA00022900"/>
    </source>
</evidence>
<dbReference type="PROSITE" id="PS00284">
    <property type="entry name" value="SERPIN"/>
    <property type="match status" value="1"/>
</dbReference>
<dbReference type="PRINTS" id="PR00780">
    <property type="entry name" value="LEUSERPINII"/>
</dbReference>
<keyword evidence="2" id="KW-0646">Protease inhibitor</keyword>
<gene>
    <name evidence="9" type="ORF">RIMI_LOCUS2125628</name>
</gene>
<dbReference type="InterPro" id="IPR000215">
    <property type="entry name" value="Serpin_fam"/>
</dbReference>
<dbReference type="Gene3D" id="3.30.497.10">
    <property type="entry name" value="Antithrombin, subunit I, domain 2"/>
    <property type="match status" value="1"/>
</dbReference>
<evidence type="ECO:0000259" key="8">
    <source>
        <dbReference type="SMART" id="SM00093"/>
    </source>
</evidence>
<dbReference type="InterPro" id="IPR042185">
    <property type="entry name" value="Serpin_sf_2"/>
</dbReference>
<evidence type="ECO:0000256" key="1">
    <source>
        <dbReference type="ARBA" id="ARBA00009500"/>
    </source>
</evidence>